<proteinExistence type="predicted"/>
<evidence type="ECO:0000313" key="3">
    <source>
        <dbReference type="EMBL" id="KDQ56050.1"/>
    </source>
</evidence>
<evidence type="ECO:0008006" key="5">
    <source>
        <dbReference type="Google" id="ProtNLM"/>
    </source>
</evidence>
<feature type="transmembrane region" description="Helical" evidence="2">
    <location>
        <begin position="148"/>
        <end position="167"/>
    </location>
</feature>
<gene>
    <name evidence="3" type="ORF">JAAARDRAFT_319172</name>
</gene>
<evidence type="ECO:0000256" key="2">
    <source>
        <dbReference type="SAM" id="Phobius"/>
    </source>
</evidence>
<organism evidence="3 4">
    <name type="scientific">Jaapia argillacea MUCL 33604</name>
    <dbReference type="NCBI Taxonomy" id="933084"/>
    <lineage>
        <taxon>Eukaryota</taxon>
        <taxon>Fungi</taxon>
        <taxon>Dikarya</taxon>
        <taxon>Basidiomycota</taxon>
        <taxon>Agaricomycotina</taxon>
        <taxon>Agaricomycetes</taxon>
        <taxon>Agaricomycetidae</taxon>
        <taxon>Jaapiales</taxon>
        <taxon>Jaapiaceae</taxon>
        <taxon>Jaapia</taxon>
    </lineage>
</organism>
<accession>A0A067PQF9</accession>
<evidence type="ECO:0000313" key="4">
    <source>
        <dbReference type="Proteomes" id="UP000027265"/>
    </source>
</evidence>
<feature type="region of interest" description="Disordered" evidence="1">
    <location>
        <begin position="226"/>
        <end position="259"/>
    </location>
</feature>
<dbReference type="AlphaFoldDB" id="A0A067PQF9"/>
<keyword evidence="2" id="KW-0812">Transmembrane</keyword>
<feature type="transmembrane region" description="Helical" evidence="2">
    <location>
        <begin position="54"/>
        <end position="76"/>
    </location>
</feature>
<name>A0A067PQF9_9AGAM</name>
<dbReference type="EMBL" id="KL197723">
    <property type="protein sequence ID" value="KDQ56050.1"/>
    <property type="molecule type" value="Genomic_DNA"/>
</dbReference>
<sequence length="259" mass="29552">MLVHFLPTDKALNSHLSGRSRLLLQIWATAIPAWVVQVVMQFRVYALYNRSKWVLALTFTCFIIQVATSMAFFALYQDVHFIANKFGIYTICMVTQMPTNAVGTWISMMVFEGILFFLALYKTVLHLLQLSHPWTRNGATEVLLRDNILYFLIIFSIYCLTVIAWFAFPPIWIQIFLSLNIAATCTLGCRLILNIREVSYRHEECVGTQEINFQLRELMDGLQPGVVSSDAEPADSLAPGRRDDSGDQVIEEESRQEVA</sequence>
<keyword evidence="2" id="KW-0472">Membrane</keyword>
<keyword evidence="2" id="KW-1133">Transmembrane helix</keyword>
<dbReference type="InParanoid" id="A0A067PQF9"/>
<dbReference type="OrthoDB" id="3258294at2759"/>
<protein>
    <recommendedName>
        <fullName evidence="5">Transmembrane protein</fullName>
    </recommendedName>
</protein>
<feature type="transmembrane region" description="Helical" evidence="2">
    <location>
        <begin position="173"/>
        <end position="193"/>
    </location>
</feature>
<keyword evidence="4" id="KW-1185">Reference proteome</keyword>
<feature type="transmembrane region" description="Helical" evidence="2">
    <location>
        <begin position="22"/>
        <end position="42"/>
    </location>
</feature>
<feature type="transmembrane region" description="Helical" evidence="2">
    <location>
        <begin position="105"/>
        <end position="128"/>
    </location>
</feature>
<dbReference type="HOGENOM" id="CLU_035509_15_3_1"/>
<reference evidence="4" key="1">
    <citation type="journal article" date="2014" name="Proc. Natl. Acad. Sci. U.S.A.">
        <title>Extensive sampling of basidiomycete genomes demonstrates inadequacy of the white-rot/brown-rot paradigm for wood decay fungi.</title>
        <authorList>
            <person name="Riley R."/>
            <person name="Salamov A.A."/>
            <person name="Brown D.W."/>
            <person name="Nagy L.G."/>
            <person name="Floudas D."/>
            <person name="Held B.W."/>
            <person name="Levasseur A."/>
            <person name="Lombard V."/>
            <person name="Morin E."/>
            <person name="Otillar R."/>
            <person name="Lindquist E.A."/>
            <person name="Sun H."/>
            <person name="LaButti K.M."/>
            <person name="Schmutz J."/>
            <person name="Jabbour D."/>
            <person name="Luo H."/>
            <person name="Baker S.E."/>
            <person name="Pisabarro A.G."/>
            <person name="Walton J.D."/>
            <person name="Blanchette R.A."/>
            <person name="Henrissat B."/>
            <person name="Martin F."/>
            <person name="Cullen D."/>
            <person name="Hibbett D.S."/>
            <person name="Grigoriev I.V."/>
        </authorList>
    </citation>
    <scope>NUCLEOTIDE SEQUENCE [LARGE SCALE GENOMIC DNA]</scope>
    <source>
        <strain evidence="4">MUCL 33604</strain>
    </source>
</reference>
<dbReference type="Proteomes" id="UP000027265">
    <property type="component" value="Unassembled WGS sequence"/>
</dbReference>
<evidence type="ECO:0000256" key="1">
    <source>
        <dbReference type="SAM" id="MobiDB-lite"/>
    </source>
</evidence>